<dbReference type="SUPFAM" id="SSF53850">
    <property type="entry name" value="Periplasmic binding protein-like II"/>
    <property type="match status" value="1"/>
</dbReference>
<organism evidence="2 3">
    <name type="scientific">Vibrio paucivorans</name>
    <dbReference type="NCBI Taxonomy" id="2829489"/>
    <lineage>
        <taxon>Bacteria</taxon>
        <taxon>Pseudomonadati</taxon>
        <taxon>Pseudomonadota</taxon>
        <taxon>Gammaproteobacteria</taxon>
        <taxon>Vibrionales</taxon>
        <taxon>Vibrionaceae</taxon>
        <taxon>Vibrio</taxon>
    </lineage>
</organism>
<gene>
    <name evidence="2" type="ORF">MD483_10215</name>
</gene>
<dbReference type="GO" id="GO:0043190">
    <property type="term" value="C:ATP-binding cassette (ABC) transporter complex"/>
    <property type="evidence" value="ECO:0007669"/>
    <property type="project" value="InterPro"/>
</dbReference>
<feature type="domain" description="ABC-type glycine betaine transport system substrate-binding" evidence="1">
    <location>
        <begin position="5"/>
        <end position="270"/>
    </location>
</feature>
<comment type="caution">
    <text evidence="2">The sequence shown here is derived from an EMBL/GenBank/DDBJ whole genome shotgun (WGS) entry which is preliminary data.</text>
</comment>
<dbReference type="Proteomes" id="UP001155586">
    <property type="component" value="Unassembled WGS sequence"/>
</dbReference>
<proteinExistence type="predicted"/>
<dbReference type="EMBL" id="JAKRRX010000048">
    <property type="protein sequence ID" value="MCW8334198.1"/>
    <property type="molecule type" value="Genomic_DNA"/>
</dbReference>
<dbReference type="Gene3D" id="3.40.190.100">
    <property type="entry name" value="Glycine betaine-binding periplasmic protein, domain 2"/>
    <property type="match status" value="1"/>
</dbReference>
<dbReference type="InterPro" id="IPR007210">
    <property type="entry name" value="ABC_Gly_betaine_transp_sub-bd"/>
</dbReference>
<accession>A0A9X3HRS4</accession>
<evidence type="ECO:0000313" key="3">
    <source>
        <dbReference type="Proteomes" id="UP001155586"/>
    </source>
</evidence>
<dbReference type="RefSeq" id="WP_265687588.1">
    <property type="nucleotide sequence ID" value="NZ_JAKRRX010000048.1"/>
</dbReference>
<dbReference type="Gene3D" id="3.40.190.10">
    <property type="entry name" value="Periplasmic binding protein-like II"/>
    <property type="match status" value="1"/>
</dbReference>
<name>A0A9X3HRS4_9VIBR</name>
<evidence type="ECO:0000313" key="2">
    <source>
        <dbReference type="EMBL" id="MCW8334198.1"/>
    </source>
</evidence>
<sequence length="286" mass="32694">MKLLSLDWSSQQVLTKVLGNLLTEVEVPVEYVYTDADSQWYKLAQSQGDVQVEVWEGSMAAKFQQLLASDSIREGGTHLAKTREDWWYPDYVEPLCPGLPNWRALKHCSKIFAEQGELGVYYSGPWEKPDAARIRALEIPYEIRVLKDGDEINQKIEEHLSTQKPLLIFNWSPNWVEAKYQGKFVEFPKYDPACENDAEWGVNPKYNWDCGNPVGGWLKIATSKRLNLLSPCAWDVVHSFSLNNQQIALAAALVDDQKLSVDDAAAQWLERNQLHIAHWISHDSCM</sequence>
<dbReference type="Pfam" id="PF04069">
    <property type="entry name" value="OpuAC"/>
    <property type="match status" value="1"/>
</dbReference>
<dbReference type="AlphaFoldDB" id="A0A9X3HRS4"/>
<dbReference type="GO" id="GO:0022857">
    <property type="term" value="F:transmembrane transporter activity"/>
    <property type="evidence" value="ECO:0007669"/>
    <property type="project" value="InterPro"/>
</dbReference>
<evidence type="ECO:0000259" key="1">
    <source>
        <dbReference type="Pfam" id="PF04069"/>
    </source>
</evidence>
<protein>
    <submittedName>
        <fullName evidence="2">ABC transporter substrate-binding protein</fullName>
    </submittedName>
</protein>
<dbReference type="CDD" id="cd13643">
    <property type="entry name" value="PBP2_BCP_2"/>
    <property type="match status" value="1"/>
</dbReference>
<reference evidence="2" key="1">
    <citation type="submission" date="2022-02" db="EMBL/GenBank/DDBJ databases">
        <title>Vibrio sp. nov., a new bacterium isolated from Bohai sea, China.</title>
        <authorList>
            <person name="Yuan Y."/>
        </authorList>
    </citation>
    <scope>NUCLEOTIDE SEQUENCE</scope>
    <source>
        <strain evidence="2">DBSS07</strain>
    </source>
</reference>
<keyword evidence="3" id="KW-1185">Reference proteome</keyword>